<sequence length="395" mass="43400">MEIKSLEDLVKDQFNDMVQIRRHLHMYPELSFKEVHTPAYIADYLRNLNIDVTEGVGGRGVVGKLIIDENLPTVALRADFDALPIQDLKDTPYKSTVPGVMHACGHDAHTAIVLSAARILSGMKDELKGNVVFIHQHAEEVDPGGAIQMIADGALDGVDAIFGTHVSTSLDVGKIGYKYGTATGIPDDFTIKLKGQGGHASRPHHTIDPVAAGISLCNQLQYAVTRRSDAMDSVVLSITMFNAGTQHNVIPDEVTIGGTIRTFNQDMQSLMIKELNSTLDGLSRMTGVTYDLDYMRGYPPVINDDAMTDIVVESAAKISTVDETLRLEPDLGGEDFSYYLQKVPGTFFYTGVRNSNFKADFPHHTAHFDIDESGMINAVNVMLQSVFTYFEKESR</sequence>
<gene>
    <name evidence="5" type="primary">yxeP_5</name>
    <name evidence="5" type="ORF">JEODO184_00681</name>
</gene>
<dbReference type="GO" id="GO:0050118">
    <property type="term" value="F:N-acetyldiaminopimelate deacetylase activity"/>
    <property type="evidence" value="ECO:0007669"/>
    <property type="project" value="UniProtKB-ARBA"/>
</dbReference>
<evidence type="ECO:0000259" key="4">
    <source>
        <dbReference type="Pfam" id="PF07687"/>
    </source>
</evidence>
<dbReference type="RefSeq" id="WP_185125214.1">
    <property type="nucleotide sequence ID" value="NZ_CAJEWD010000004.1"/>
</dbReference>
<reference evidence="5 6" key="1">
    <citation type="submission" date="2020-07" db="EMBL/GenBank/DDBJ databases">
        <authorList>
            <person name="Criscuolo A."/>
        </authorList>
    </citation>
    <scope>NUCLEOTIDE SEQUENCE [LARGE SCALE GENOMIC DNA]</scope>
    <source>
        <strain evidence="5">CIP111649</strain>
    </source>
</reference>
<name>A0A6V7R9W9_9STAP</name>
<dbReference type="Pfam" id="PF01546">
    <property type="entry name" value="Peptidase_M20"/>
    <property type="match status" value="1"/>
</dbReference>
<evidence type="ECO:0000313" key="6">
    <source>
        <dbReference type="Proteomes" id="UP000589351"/>
    </source>
</evidence>
<evidence type="ECO:0000256" key="3">
    <source>
        <dbReference type="PIRSR" id="PIRSR005962-1"/>
    </source>
</evidence>
<dbReference type="Pfam" id="PF07687">
    <property type="entry name" value="M20_dimer"/>
    <property type="match status" value="1"/>
</dbReference>
<protein>
    <submittedName>
        <fullName evidence="5">Putative hydrolase YxeP</fullName>
    </submittedName>
</protein>
<dbReference type="EMBL" id="CAJEWD010000004">
    <property type="protein sequence ID" value="CAD2074327.1"/>
    <property type="molecule type" value="Genomic_DNA"/>
</dbReference>
<dbReference type="Gene3D" id="3.30.70.360">
    <property type="match status" value="1"/>
</dbReference>
<dbReference type="PIRSF" id="PIRSF005962">
    <property type="entry name" value="Pept_M20D_amidohydro"/>
    <property type="match status" value="1"/>
</dbReference>
<organism evidence="5 6">
    <name type="scientific">Jeotgalicoccus meleagridis</name>
    <dbReference type="NCBI Taxonomy" id="2759181"/>
    <lineage>
        <taxon>Bacteria</taxon>
        <taxon>Bacillati</taxon>
        <taxon>Bacillota</taxon>
        <taxon>Bacilli</taxon>
        <taxon>Bacillales</taxon>
        <taxon>Staphylococcaceae</taxon>
        <taxon>Jeotgalicoccus</taxon>
    </lineage>
</organism>
<dbReference type="FunFam" id="3.30.70.360:FF:000001">
    <property type="entry name" value="N-acetyldiaminopimelate deacetylase"/>
    <property type="match status" value="1"/>
</dbReference>
<keyword evidence="3" id="KW-0464">Manganese</keyword>
<keyword evidence="6" id="KW-1185">Reference proteome</keyword>
<evidence type="ECO:0000256" key="1">
    <source>
        <dbReference type="ARBA" id="ARBA00006153"/>
    </source>
</evidence>
<keyword evidence="3" id="KW-0479">Metal-binding</keyword>
<keyword evidence="2 5" id="KW-0378">Hydrolase</keyword>
<dbReference type="SUPFAM" id="SSF53187">
    <property type="entry name" value="Zn-dependent exopeptidases"/>
    <property type="match status" value="1"/>
</dbReference>
<evidence type="ECO:0000313" key="5">
    <source>
        <dbReference type="EMBL" id="CAD2074327.1"/>
    </source>
</evidence>
<feature type="binding site" evidence="3">
    <location>
        <position position="364"/>
    </location>
    <ligand>
        <name>Mn(2+)</name>
        <dbReference type="ChEBI" id="CHEBI:29035"/>
        <label>2</label>
    </ligand>
</feature>
<feature type="domain" description="Peptidase M20 dimerisation" evidence="4">
    <location>
        <begin position="189"/>
        <end position="264"/>
    </location>
</feature>
<dbReference type="NCBIfam" id="TIGR01891">
    <property type="entry name" value="amidohydrolases"/>
    <property type="match status" value="1"/>
</dbReference>
<dbReference type="InterPro" id="IPR002933">
    <property type="entry name" value="Peptidase_M20"/>
</dbReference>
<proteinExistence type="inferred from homology"/>
<dbReference type="Proteomes" id="UP000589351">
    <property type="component" value="Unassembled WGS sequence"/>
</dbReference>
<feature type="binding site" evidence="3">
    <location>
        <position position="106"/>
    </location>
    <ligand>
        <name>Mn(2+)</name>
        <dbReference type="ChEBI" id="CHEBI:29035"/>
        <label>2</label>
    </ligand>
</feature>
<comment type="caution">
    <text evidence="5">The sequence shown here is derived from an EMBL/GenBank/DDBJ whole genome shotgun (WGS) entry which is preliminary data.</text>
</comment>
<dbReference type="Gene3D" id="3.40.630.10">
    <property type="entry name" value="Zn peptidases"/>
    <property type="match status" value="1"/>
</dbReference>
<dbReference type="InterPro" id="IPR011650">
    <property type="entry name" value="Peptidase_M20_dimer"/>
</dbReference>
<feature type="binding site" evidence="3">
    <location>
        <position position="104"/>
    </location>
    <ligand>
        <name>Mn(2+)</name>
        <dbReference type="ChEBI" id="CHEBI:29035"/>
        <label>2</label>
    </ligand>
</feature>
<dbReference type="GO" id="GO:0019877">
    <property type="term" value="P:diaminopimelate biosynthetic process"/>
    <property type="evidence" value="ECO:0007669"/>
    <property type="project" value="UniProtKB-ARBA"/>
</dbReference>
<dbReference type="GO" id="GO:0046872">
    <property type="term" value="F:metal ion binding"/>
    <property type="evidence" value="ECO:0007669"/>
    <property type="project" value="UniProtKB-KW"/>
</dbReference>
<dbReference type="AlphaFoldDB" id="A0A6V7R9W9"/>
<accession>A0A6V7R9W9</accession>
<feature type="binding site" evidence="3">
    <location>
        <position position="165"/>
    </location>
    <ligand>
        <name>Mn(2+)</name>
        <dbReference type="ChEBI" id="CHEBI:29035"/>
        <label>2</label>
    </ligand>
</feature>
<dbReference type="PANTHER" id="PTHR11014:SF63">
    <property type="entry name" value="METALLOPEPTIDASE, PUTATIVE (AFU_ORTHOLOGUE AFUA_6G09600)-RELATED"/>
    <property type="match status" value="1"/>
</dbReference>
<dbReference type="InterPro" id="IPR036264">
    <property type="entry name" value="Bact_exopeptidase_dim_dom"/>
</dbReference>
<evidence type="ECO:0000256" key="2">
    <source>
        <dbReference type="ARBA" id="ARBA00022801"/>
    </source>
</evidence>
<feature type="binding site" evidence="3">
    <location>
        <position position="140"/>
    </location>
    <ligand>
        <name>Mn(2+)</name>
        <dbReference type="ChEBI" id="CHEBI:29035"/>
        <label>2</label>
    </ligand>
</feature>
<comment type="cofactor">
    <cofactor evidence="3">
        <name>Mn(2+)</name>
        <dbReference type="ChEBI" id="CHEBI:29035"/>
    </cofactor>
    <text evidence="3">The Mn(2+) ion enhances activity.</text>
</comment>
<dbReference type="PANTHER" id="PTHR11014">
    <property type="entry name" value="PEPTIDASE M20 FAMILY MEMBER"/>
    <property type="match status" value="1"/>
</dbReference>
<dbReference type="SUPFAM" id="SSF55031">
    <property type="entry name" value="Bacterial exopeptidase dimerisation domain"/>
    <property type="match status" value="1"/>
</dbReference>
<comment type="similarity">
    <text evidence="1">Belongs to the peptidase M20 family.</text>
</comment>
<dbReference type="InterPro" id="IPR017439">
    <property type="entry name" value="Amidohydrolase"/>
</dbReference>